<reference evidence="2" key="1">
    <citation type="submission" date="2017-08" db="EMBL/GenBank/DDBJ databases">
        <title>The complete mitogenome of Hypselodoris bullocki.</title>
        <authorList>
            <person name="Lin G.-M."/>
            <person name="Xiang P."/>
            <person name="Hsiao C.-D."/>
        </authorList>
    </citation>
    <scope>NUCLEOTIDE SEQUENCE</scope>
    <source>
        <tissue evidence="2">Muscle</tissue>
    </source>
</reference>
<feature type="transmembrane region" description="Helical" evidence="1">
    <location>
        <begin position="43"/>
        <end position="65"/>
    </location>
</feature>
<keyword evidence="1" id="KW-0812">Transmembrane</keyword>
<gene>
    <name evidence="2" type="primary">nad6</name>
</gene>
<feature type="transmembrane region" description="Helical" evidence="1">
    <location>
        <begin position="122"/>
        <end position="140"/>
    </location>
</feature>
<dbReference type="EMBL" id="MF785092">
    <property type="protein sequence ID" value="AUJ21243.1"/>
    <property type="molecule type" value="Genomic_DNA"/>
</dbReference>
<evidence type="ECO:0000313" key="2">
    <source>
        <dbReference type="EMBL" id="AUJ21243.1"/>
    </source>
</evidence>
<protein>
    <submittedName>
        <fullName evidence="2">NADH dehydrogenase subunit 6</fullName>
    </submittedName>
</protein>
<accession>A0A2I6BYM6</accession>
<sequence>MFFLSWFCVSLIIWFPLFKNPVSMVSMVVTTSVLFVSMISFFFSFWFSYVLFLVYVGGLLVLFIYICLVSSNYPFKFSINGLMSGLFISFLMSVLNNNPLNPMFLGQSTWSNGSNLLEESNISVFLFLAILLLMMLLVVVRISGPGCFTVENEKN</sequence>
<name>A0A2I6BYM6_9GAST</name>
<proteinExistence type="predicted"/>
<geneLocation type="mitochondrion" evidence="2"/>
<organism evidence="2">
    <name type="scientific">Hypselodoris bullockii</name>
    <dbReference type="NCBI Taxonomy" id="3244420"/>
    <lineage>
        <taxon>Eukaryota</taxon>
        <taxon>Metazoa</taxon>
        <taxon>Spiralia</taxon>
        <taxon>Lophotrochozoa</taxon>
        <taxon>Mollusca</taxon>
        <taxon>Gastropoda</taxon>
        <taxon>Heterobranchia</taxon>
        <taxon>Euthyneura</taxon>
        <taxon>Nudipleura</taxon>
        <taxon>Nudibranchia</taxon>
        <taxon>Doridina</taxon>
        <taxon>Eudoridoidea</taxon>
        <taxon>Chromodorididae</taxon>
        <taxon>Hypselodoris</taxon>
    </lineage>
</organism>
<evidence type="ECO:0000256" key="1">
    <source>
        <dbReference type="SAM" id="Phobius"/>
    </source>
</evidence>
<keyword evidence="1" id="KW-0472">Membrane</keyword>
<feature type="transmembrane region" description="Helical" evidence="1">
    <location>
        <begin position="77"/>
        <end position="95"/>
    </location>
</feature>
<keyword evidence="2" id="KW-0496">Mitochondrion</keyword>
<dbReference type="AlphaFoldDB" id="A0A2I6BYM6"/>
<keyword evidence="1" id="KW-1133">Transmembrane helix</keyword>